<organism evidence="1 2">
    <name type="scientific">Mycobacterium kyorinense</name>
    <dbReference type="NCBI Taxonomy" id="487514"/>
    <lineage>
        <taxon>Bacteria</taxon>
        <taxon>Bacillati</taxon>
        <taxon>Actinomycetota</taxon>
        <taxon>Actinomycetes</taxon>
        <taxon>Mycobacteriales</taxon>
        <taxon>Mycobacteriaceae</taxon>
        <taxon>Mycobacterium</taxon>
    </lineage>
</organism>
<dbReference type="Proteomes" id="UP000093592">
    <property type="component" value="Unassembled WGS sequence"/>
</dbReference>
<protein>
    <submittedName>
        <fullName evidence="1">Uncharacterized protein</fullName>
    </submittedName>
</protein>
<evidence type="ECO:0000313" key="1">
    <source>
        <dbReference type="EMBL" id="OBI45650.1"/>
    </source>
</evidence>
<dbReference type="AlphaFoldDB" id="A0A1A2Z5V0"/>
<comment type="caution">
    <text evidence="1">The sequence shown here is derived from an EMBL/GenBank/DDBJ whole genome shotgun (WGS) entry which is preliminary data.</text>
</comment>
<dbReference type="EMBL" id="LZKJ01000120">
    <property type="protein sequence ID" value="OBI45650.1"/>
    <property type="molecule type" value="Genomic_DNA"/>
</dbReference>
<sequence length="109" mass="11313">MALRIDTWAAEQRDDYLRRRPAVRRPVGPGVLVGAIPRVVDVEVARVGDVGGVPVAGGVVVVALVGGDVFRPRVESRGVAPPPLAAPFAAIAQDVADRVEVLVGSASGW</sequence>
<evidence type="ECO:0000313" key="2">
    <source>
        <dbReference type="Proteomes" id="UP000093592"/>
    </source>
</evidence>
<accession>A0A1A2Z5V0</accession>
<gene>
    <name evidence="1" type="ORF">A5707_01740</name>
</gene>
<name>A0A1A2Z5V0_9MYCO</name>
<reference evidence="2" key="1">
    <citation type="submission" date="2016-06" db="EMBL/GenBank/DDBJ databases">
        <authorList>
            <person name="Sutton G."/>
            <person name="Brinkac L."/>
            <person name="Sanka R."/>
            <person name="Adams M."/>
            <person name="Lau E."/>
            <person name="Sam S."/>
            <person name="Sreng N."/>
            <person name="Him V."/>
            <person name="Kerleguer A."/>
            <person name="Cheng S."/>
        </authorList>
    </citation>
    <scope>NUCLEOTIDE SEQUENCE [LARGE SCALE GENOMIC DNA]</scope>
    <source>
        <strain evidence="2">E861</strain>
    </source>
</reference>
<proteinExistence type="predicted"/>